<protein>
    <submittedName>
        <fullName evidence="2">Uncharacterized protein</fullName>
    </submittedName>
</protein>
<reference evidence="2 3" key="1">
    <citation type="journal article" date="2013" name="ISME J.">
        <title>A metabolic model for members of the genus Tetrasphaera involved in enhanced biological phosphorus removal.</title>
        <authorList>
            <person name="Kristiansen R."/>
            <person name="Nguyen H.T.T."/>
            <person name="Saunders A.M."/>
            <person name="Nielsen J.L."/>
            <person name="Wimmer R."/>
            <person name="Le V.Q."/>
            <person name="McIlroy S.J."/>
            <person name="Petrovski S."/>
            <person name="Seviour R.J."/>
            <person name="Calteau A."/>
            <person name="Nielsen K.L."/>
            <person name="Nielsen P.H."/>
        </authorList>
    </citation>
    <scope>NUCLEOTIDE SEQUENCE [LARGE SCALE GENOMIC DNA]</scope>
    <source>
        <strain evidence="2 3">Ben 74</strain>
    </source>
</reference>
<evidence type="ECO:0000313" key="3">
    <source>
        <dbReference type="Proteomes" id="UP000035720"/>
    </source>
</evidence>
<proteinExistence type="predicted"/>
<dbReference type="EMBL" id="CAJC01000124">
    <property type="protein sequence ID" value="CCI52783.1"/>
    <property type="molecule type" value="Genomic_DNA"/>
</dbReference>
<dbReference type="Proteomes" id="UP000035720">
    <property type="component" value="Unassembled WGS sequence"/>
</dbReference>
<accession>A0A077MDC5</accession>
<organism evidence="2 3">
    <name type="scientific">Nostocoides jenkinsii Ben 74</name>
    <dbReference type="NCBI Taxonomy" id="1193518"/>
    <lineage>
        <taxon>Bacteria</taxon>
        <taxon>Bacillati</taxon>
        <taxon>Actinomycetota</taxon>
        <taxon>Actinomycetes</taxon>
        <taxon>Micrococcales</taxon>
        <taxon>Intrasporangiaceae</taxon>
        <taxon>Nostocoides</taxon>
    </lineage>
</organism>
<keyword evidence="1" id="KW-0175">Coiled coil</keyword>
<keyword evidence="3" id="KW-1185">Reference proteome</keyword>
<gene>
    <name evidence="2" type="ORF">BN13_210007</name>
</gene>
<evidence type="ECO:0000256" key="1">
    <source>
        <dbReference type="SAM" id="Coils"/>
    </source>
</evidence>
<feature type="coiled-coil region" evidence="1">
    <location>
        <begin position="97"/>
        <end position="131"/>
    </location>
</feature>
<dbReference type="AlphaFoldDB" id="A0A077MDC5"/>
<sequence>MTNGDMIGVRADNIRTEASAVESKLGLVQTRYAAAASALQTYGNQLVDFQRRSLQILDSAAGPARDLQSAQGDARWRYAQLLVMLPGPERDEKIMDYNRVRARSDALKSEVDQAKAELHRIIEERDNAASTAAATIRSAVDHSGLNDTPWDMAKEFAAEALDFLDRNASTIGDVLDRISLGVLAISPLFGLAAPVVALISRVIAAVGAGFSVYGAFREASRTGDWGKFAVTTAFAIVSIIPMGKVAGKTLSGVAGKSAEKVAVRSRSLSQFMSTVGKGKKLSVINKLALTDTFIQTKKAQLVKAVVRGNRDVSYRWVSTALKVVNGLEEKAVEGCINRFTTWLPRYPPIIIQGTHCPPMAVPA</sequence>
<name>A0A077MDC5_9MICO</name>
<evidence type="ECO:0000313" key="2">
    <source>
        <dbReference type="EMBL" id="CCI52783.1"/>
    </source>
</evidence>
<comment type="caution">
    <text evidence="2">The sequence shown here is derived from an EMBL/GenBank/DDBJ whole genome shotgun (WGS) entry which is preliminary data.</text>
</comment>
<dbReference type="STRING" id="1193518.BN13_210007"/>